<dbReference type="InterPro" id="IPR023696">
    <property type="entry name" value="Ureohydrolase_dom_sf"/>
</dbReference>
<dbReference type="AlphaFoldDB" id="A0A368FF43"/>
<dbReference type="PANTHER" id="PTHR10625:SF1">
    <property type="entry name" value="HISTONE DEACETYLASE DOMAIN-CONTAINING PROTEIN"/>
    <property type="match status" value="1"/>
</dbReference>
<comment type="caution">
    <text evidence="3">The sequence shown here is derived from an EMBL/GenBank/DDBJ whole genome shotgun (WGS) entry which is preliminary data.</text>
</comment>
<dbReference type="Pfam" id="PF00850">
    <property type="entry name" value="Hist_deacetyl"/>
    <property type="match status" value="1"/>
</dbReference>
<name>A0A368FF43_ANCCA</name>
<sequence>MSDLPFGYVYDERMLEHECAYDETMQERPERMVHIHNRLEHDGLLKGAVKVDAREATDAELMLNHPGDLVRELDALSTDEECEEYCRDKEILWLCPKSAQAARVAAGGVDKPYLGCSYCRVGNSFAIVRPPGHHAFGRVPQGYCVFNNVAVAAKYAVEHLGIKKVST</sequence>
<evidence type="ECO:0000313" key="4">
    <source>
        <dbReference type="Proteomes" id="UP000252519"/>
    </source>
</evidence>
<dbReference type="EMBL" id="JOJR01001632">
    <property type="protein sequence ID" value="RCN30188.1"/>
    <property type="molecule type" value="Genomic_DNA"/>
</dbReference>
<evidence type="ECO:0000256" key="1">
    <source>
        <dbReference type="ARBA" id="ARBA00048287"/>
    </source>
</evidence>
<dbReference type="SUPFAM" id="SSF52768">
    <property type="entry name" value="Arginase/deacetylase"/>
    <property type="match status" value="1"/>
</dbReference>
<reference evidence="3 4" key="1">
    <citation type="submission" date="2014-10" db="EMBL/GenBank/DDBJ databases">
        <title>Draft genome of the hookworm Ancylostoma caninum.</title>
        <authorList>
            <person name="Mitreva M."/>
        </authorList>
    </citation>
    <scope>NUCLEOTIDE SEQUENCE [LARGE SCALE GENOMIC DNA]</scope>
    <source>
        <strain evidence="3 4">Baltimore</strain>
    </source>
</reference>
<gene>
    <name evidence="3" type="ORF">ANCCAN_24045</name>
</gene>
<dbReference type="GO" id="GO:0040029">
    <property type="term" value="P:epigenetic regulation of gene expression"/>
    <property type="evidence" value="ECO:0007669"/>
    <property type="project" value="TreeGrafter"/>
</dbReference>
<evidence type="ECO:0000313" key="3">
    <source>
        <dbReference type="EMBL" id="RCN30188.1"/>
    </source>
</evidence>
<accession>A0A368FF43</accession>
<comment type="catalytic activity">
    <reaction evidence="1">
        <text>N(6)-acetyl-L-lysyl-[histone] + H2O = L-lysyl-[histone] + acetate</text>
        <dbReference type="Rhea" id="RHEA:58196"/>
        <dbReference type="Rhea" id="RHEA-COMP:9845"/>
        <dbReference type="Rhea" id="RHEA-COMP:11338"/>
        <dbReference type="ChEBI" id="CHEBI:15377"/>
        <dbReference type="ChEBI" id="CHEBI:29969"/>
        <dbReference type="ChEBI" id="CHEBI:30089"/>
        <dbReference type="ChEBI" id="CHEBI:61930"/>
        <dbReference type="EC" id="3.5.1.98"/>
    </reaction>
</comment>
<dbReference type="InterPro" id="IPR037138">
    <property type="entry name" value="His_deacetylse_dom_sf"/>
</dbReference>
<dbReference type="GO" id="GO:0141221">
    <property type="term" value="F:histone deacetylase activity, hydrolytic mechanism"/>
    <property type="evidence" value="ECO:0007669"/>
    <property type="project" value="UniProtKB-EC"/>
</dbReference>
<feature type="domain" description="Histone deacetylase" evidence="2">
    <location>
        <begin position="26"/>
        <end position="165"/>
    </location>
</feature>
<protein>
    <recommendedName>
        <fullName evidence="2">Histone deacetylase domain-containing protein</fullName>
    </recommendedName>
</protein>
<dbReference type="STRING" id="29170.A0A368FF43"/>
<keyword evidence="4" id="KW-1185">Reference proteome</keyword>
<proteinExistence type="predicted"/>
<dbReference type="Proteomes" id="UP000252519">
    <property type="component" value="Unassembled WGS sequence"/>
</dbReference>
<dbReference type="OrthoDB" id="5791079at2759"/>
<dbReference type="PANTHER" id="PTHR10625">
    <property type="entry name" value="HISTONE DEACETYLASE HDAC1-RELATED"/>
    <property type="match status" value="1"/>
</dbReference>
<organism evidence="3 4">
    <name type="scientific">Ancylostoma caninum</name>
    <name type="common">Dog hookworm</name>
    <dbReference type="NCBI Taxonomy" id="29170"/>
    <lineage>
        <taxon>Eukaryota</taxon>
        <taxon>Metazoa</taxon>
        <taxon>Ecdysozoa</taxon>
        <taxon>Nematoda</taxon>
        <taxon>Chromadorea</taxon>
        <taxon>Rhabditida</taxon>
        <taxon>Rhabditina</taxon>
        <taxon>Rhabditomorpha</taxon>
        <taxon>Strongyloidea</taxon>
        <taxon>Ancylostomatidae</taxon>
        <taxon>Ancylostomatinae</taxon>
        <taxon>Ancylostoma</taxon>
    </lineage>
</organism>
<dbReference type="Gene3D" id="3.40.800.20">
    <property type="entry name" value="Histone deacetylase domain"/>
    <property type="match status" value="1"/>
</dbReference>
<dbReference type="InterPro" id="IPR023801">
    <property type="entry name" value="His_deacetylse_dom"/>
</dbReference>
<dbReference type="GO" id="GO:0000118">
    <property type="term" value="C:histone deacetylase complex"/>
    <property type="evidence" value="ECO:0007669"/>
    <property type="project" value="TreeGrafter"/>
</dbReference>
<evidence type="ECO:0000259" key="2">
    <source>
        <dbReference type="Pfam" id="PF00850"/>
    </source>
</evidence>